<keyword evidence="3" id="KW-1185">Reference proteome</keyword>
<sequence length="153" mass="16821">MTKATDFTHDEGELLFAVPFVVAGTSLAVIHVSALKAVKTALSLYLIVRDTSRQFPESECIQSIFALKEENHEGQNELIEKHEGSSKEDAIAIRNQMCEQAIGILNKKGRPQEVEAYKRWLLQIASEVIHKAHSAGFLGLGKAHAEAEIAQAL</sequence>
<comment type="caution">
    <text evidence="2">The sequence shown here is derived from an EMBL/GenBank/DDBJ whole genome shotgun (WGS) entry which is preliminary data.</text>
</comment>
<gene>
    <name evidence="2" type="ORF">KSX_87850</name>
</gene>
<evidence type="ECO:0000256" key="1">
    <source>
        <dbReference type="SAM" id="Phobius"/>
    </source>
</evidence>
<dbReference type="Proteomes" id="UP000612362">
    <property type="component" value="Unassembled WGS sequence"/>
</dbReference>
<accession>A0A8J3MVR6</accession>
<keyword evidence="1" id="KW-0472">Membrane</keyword>
<feature type="transmembrane region" description="Helical" evidence="1">
    <location>
        <begin position="14"/>
        <end position="35"/>
    </location>
</feature>
<dbReference type="EMBL" id="BNJF01000008">
    <property type="protein sequence ID" value="GHO50622.1"/>
    <property type="molecule type" value="Genomic_DNA"/>
</dbReference>
<protein>
    <submittedName>
        <fullName evidence="2">Uncharacterized protein</fullName>
    </submittedName>
</protein>
<keyword evidence="1" id="KW-0812">Transmembrane</keyword>
<reference evidence="2" key="1">
    <citation type="submission" date="2020-10" db="EMBL/GenBank/DDBJ databases">
        <title>Taxonomic study of unclassified bacteria belonging to the class Ktedonobacteria.</title>
        <authorList>
            <person name="Yabe S."/>
            <person name="Wang C.M."/>
            <person name="Zheng Y."/>
            <person name="Sakai Y."/>
            <person name="Cavaletti L."/>
            <person name="Monciardini P."/>
            <person name="Donadio S."/>
        </authorList>
    </citation>
    <scope>NUCLEOTIDE SEQUENCE</scope>
    <source>
        <strain evidence="2">SOSP1-1</strain>
    </source>
</reference>
<dbReference type="RefSeq" id="WP_220199595.1">
    <property type="nucleotide sequence ID" value="NZ_BNJF01000008.1"/>
</dbReference>
<proteinExistence type="predicted"/>
<organism evidence="2 3">
    <name type="scientific">Ktedonospora formicarum</name>
    <dbReference type="NCBI Taxonomy" id="2778364"/>
    <lineage>
        <taxon>Bacteria</taxon>
        <taxon>Bacillati</taxon>
        <taxon>Chloroflexota</taxon>
        <taxon>Ktedonobacteria</taxon>
        <taxon>Ktedonobacterales</taxon>
        <taxon>Ktedonobacteraceae</taxon>
        <taxon>Ktedonospora</taxon>
    </lineage>
</organism>
<name>A0A8J3MVR6_9CHLR</name>
<evidence type="ECO:0000313" key="2">
    <source>
        <dbReference type="EMBL" id="GHO50622.1"/>
    </source>
</evidence>
<keyword evidence="1" id="KW-1133">Transmembrane helix</keyword>
<evidence type="ECO:0000313" key="3">
    <source>
        <dbReference type="Proteomes" id="UP000612362"/>
    </source>
</evidence>
<dbReference type="AlphaFoldDB" id="A0A8J3MVR6"/>